<dbReference type="AlphaFoldDB" id="A0A4Q4T6N2"/>
<feature type="compositionally biased region" description="Low complexity" evidence="1">
    <location>
        <begin position="121"/>
        <end position="133"/>
    </location>
</feature>
<dbReference type="OrthoDB" id="4767990at2759"/>
<reference evidence="2 3" key="1">
    <citation type="submission" date="2018-06" db="EMBL/GenBank/DDBJ databases">
        <title>Complete Genomes of Monosporascus.</title>
        <authorList>
            <person name="Robinson A.J."/>
            <person name="Natvig D.O."/>
        </authorList>
    </citation>
    <scope>NUCLEOTIDE SEQUENCE [LARGE SCALE GENOMIC DNA]</scope>
    <source>
        <strain evidence="2 3">CBS 110550</strain>
    </source>
</reference>
<proteinExistence type="predicted"/>
<accession>A0A4Q4T6N2</accession>
<sequence>MSASGNTNEAHSLPPPDTFPASGANPIGLSSNNTVPPPQPSPPTSSAGTQTTNTPPGGHRASVSFSSRVEVRGPDGTTTYVPAAQTSATSSSSGSAAAAQTGSEGPPNEPPSGNPPAVAASASPGEPGEQSGSPPAPLRQNIPQVPAAGGTGQPGANPFVTMNQAALVVPGNQPFIWVNPPIVSSSAAPASWSYRSTQQSPYWPNTSHWLTNPPQQYMYVANCPTYVYASAAPVYAMAPNTAVYYI</sequence>
<dbReference type="EMBL" id="QJNU01000442">
    <property type="protein sequence ID" value="RYO98965.1"/>
    <property type="molecule type" value="Genomic_DNA"/>
</dbReference>
<evidence type="ECO:0000313" key="3">
    <source>
        <dbReference type="Proteomes" id="UP000293360"/>
    </source>
</evidence>
<feature type="compositionally biased region" description="Low complexity" evidence="1">
    <location>
        <begin position="83"/>
        <end position="106"/>
    </location>
</feature>
<protein>
    <submittedName>
        <fullName evidence="2">Uncharacterized protein</fullName>
    </submittedName>
</protein>
<gene>
    <name evidence="2" type="ORF">DL764_006940</name>
</gene>
<feature type="region of interest" description="Disordered" evidence="1">
    <location>
        <begin position="1"/>
        <end position="157"/>
    </location>
</feature>
<feature type="compositionally biased region" description="Polar residues" evidence="1">
    <location>
        <begin position="1"/>
        <end position="10"/>
    </location>
</feature>
<evidence type="ECO:0000256" key="1">
    <source>
        <dbReference type="SAM" id="MobiDB-lite"/>
    </source>
</evidence>
<comment type="caution">
    <text evidence="2">The sequence shown here is derived from an EMBL/GenBank/DDBJ whole genome shotgun (WGS) entry which is preliminary data.</text>
</comment>
<evidence type="ECO:0000313" key="2">
    <source>
        <dbReference type="EMBL" id="RYO98965.1"/>
    </source>
</evidence>
<name>A0A4Q4T6N2_9PEZI</name>
<keyword evidence="3" id="KW-1185">Reference proteome</keyword>
<dbReference type="Proteomes" id="UP000293360">
    <property type="component" value="Unassembled WGS sequence"/>
</dbReference>
<organism evidence="2 3">
    <name type="scientific">Monosporascus ibericus</name>
    <dbReference type="NCBI Taxonomy" id="155417"/>
    <lineage>
        <taxon>Eukaryota</taxon>
        <taxon>Fungi</taxon>
        <taxon>Dikarya</taxon>
        <taxon>Ascomycota</taxon>
        <taxon>Pezizomycotina</taxon>
        <taxon>Sordariomycetes</taxon>
        <taxon>Xylariomycetidae</taxon>
        <taxon>Xylariales</taxon>
        <taxon>Xylariales incertae sedis</taxon>
        <taxon>Monosporascus</taxon>
    </lineage>
</organism>